<reference evidence="2" key="1">
    <citation type="submission" date="2022-11" db="EMBL/GenBank/DDBJ databases">
        <title>Chromosome-level genome of Pogonophryne albipinna.</title>
        <authorList>
            <person name="Jo E."/>
        </authorList>
    </citation>
    <scope>NUCLEOTIDE SEQUENCE</scope>
    <source>
        <strain evidence="2">SGF0006</strain>
        <tissue evidence="2">Muscle</tissue>
    </source>
</reference>
<dbReference type="EMBL" id="JAPTMU010000003">
    <property type="protein sequence ID" value="KAJ4945809.1"/>
    <property type="molecule type" value="Genomic_DNA"/>
</dbReference>
<protein>
    <submittedName>
        <fullName evidence="2">Uncharacterized protein</fullName>
    </submittedName>
</protein>
<evidence type="ECO:0000313" key="3">
    <source>
        <dbReference type="Proteomes" id="UP001219934"/>
    </source>
</evidence>
<name>A0AAD6BMK9_9TELE</name>
<sequence length="82" mass="9143">AEPQGFSDLSSWVSSTTFGQSQMFVKDVSKFTDKLITMCLPTSQTRKQPDVPRPKAKGKQESTPWTAESKQGREEIYISQSG</sequence>
<dbReference type="Proteomes" id="UP001219934">
    <property type="component" value="Unassembled WGS sequence"/>
</dbReference>
<accession>A0AAD6BMK9</accession>
<proteinExistence type="predicted"/>
<evidence type="ECO:0000313" key="2">
    <source>
        <dbReference type="EMBL" id="KAJ4945809.1"/>
    </source>
</evidence>
<comment type="caution">
    <text evidence="2">The sequence shown here is derived from an EMBL/GenBank/DDBJ whole genome shotgun (WGS) entry which is preliminary data.</text>
</comment>
<feature type="non-terminal residue" evidence="2">
    <location>
        <position position="82"/>
    </location>
</feature>
<gene>
    <name evidence="2" type="ORF">JOQ06_023487</name>
</gene>
<evidence type="ECO:0000256" key="1">
    <source>
        <dbReference type="SAM" id="MobiDB-lite"/>
    </source>
</evidence>
<feature type="region of interest" description="Disordered" evidence="1">
    <location>
        <begin position="42"/>
        <end position="82"/>
    </location>
</feature>
<feature type="non-terminal residue" evidence="2">
    <location>
        <position position="1"/>
    </location>
</feature>
<keyword evidence="3" id="KW-1185">Reference proteome</keyword>
<organism evidence="2 3">
    <name type="scientific">Pogonophryne albipinna</name>
    <dbReference type="NCBI Taxonomy" id="1090488"/>
    <lineage>
        <taxon>Eukaryota</taxon>
        <taxon>Metazoa</taxon>
        <taxon>Chordata</taxon>
        <taxon>Craniata</taxon>
        <taxon>Vertebrata</taxon>
        <taxon>Euteleostomi</taxon>
        <taxon>Actinopterygii</taxon>
        <taxon>Neopterygii</taxon>
        <taxon>Teleostei</taxon>
        <taxon>Neoteleostei</taxon>
        <taxon>Acanthomorphata</taxon>
        <taxon>Eupercaria</taxon>
        <taxon>Perciformes</taxon>
        <taxon>Notothenioidei</taxon>
        <taxon>Pogonophryne</taxon>
    </lineage>
</organism>
<dbReference type="AlphaFoldDB" id="A0AAD6BMK9"/>